<feature type="region of interest" description="Disordered" evidence="1">
    <location>
        <begin position="92"/>
        <end position="262"/>
    </location>
</feature>
<feature type="compositionally biased region" description="Basic residues" evidence="1">
    <location>
        <begin position="25"/>
        <end position="36"/>
    </location>
</feature>
<accession>A0A3G5AGW7</accession>
<dbReference type="EMBL" id="MK072503">
    <property type="protein sequence ID" value="AYV86368.1"/>
    <property type="molecule type" value="Genomic_DNA"/>
</dbReference>
<feature type="region of interest" description="Disordered" evidence="1">
    <location>
        <begin position="15"/>
        <end position="73"/>
    </location>
</feature>
<sequence length="405" mass="42408">MTSVSVPSDAKYSVEWVDTFNSDKHGKRKGSKGKHGNKGDKKDKRDKKGSNPYVSSCGLISSASTVSSDTSNSLKTALKDVNISIARGAVQNPIIPNQSCDNSLNSPQVKSPDNGSSFSGCTASTTSTCSCSRCVSSKTSSSSSGSSKSSSTSSGSIYVSTTTPSTSSGSGSSGSSTYTITKVTKPSSSSGSSASSTYTSSTSSKDSKTSTSTSTDTSITSSSTSSSSTGGTKNCKPSSTSSSSSSSSNSSSPSRKKDKKSPKIIQEKICYIGGTNNEGLKLKSILTPVNDLCDLTTQQPTVEFLVRRKNRIVCFQWSPFRFVVPATGQAYITVCQTIANLPPYVINQPIRIIRKGVAHVSFIEINCNTQEQIKYYFDISGIGTNICAGDQIIILGGAITWITEC</sequence>
<name>A0A3G5AGW7_9VIRU</name>
<feature type="compositionally biased region" description="Low complexity" evidence="1">
    <location>
        <begin position="61"/>
        <end position="73"/>
    </location>
</feature>
<feature type="compositionally biased region" description="Basic and acidic residues" evidence="1">
    <location>
        <begin position="37"/>
        <end position="49"/>
    </location>
</feature>
<gene>
    <name evidence="2" type="ORF">Solumvirus6_3</name>
</gene>
<feature type="compositionally biased region" description="Polar residues" evidence="1">
    <location>
        <begin position="94"/>
        <end position="114"/>
    </location>
</feature>
<feature type="compositionally biased region" description="Low complexity" evidence="1">
    <location>
        <begin position="115"/>
        <end position="253"/>
    </location>
</feature>
<proteinExistence type="predicted"/>
<organism evidence="2">
    <name type="scientific">Solumvirus sp</name>
    <dbReference type="NCBI Taxonomy" id="2487773"/>
    <lineage>
        <taxon>Viruses</taxon>
        <taxon>Pithoviruses</taxon>
    </lineage>
</organism>
<evidence type="ECO:0000313" key="2">
    <source>
        <dbReference type="EMBL" id="AYV86368.1"/>
    </source>
</evidence>
<protein>
    <submittedName>
        <fullName evidence="2">Uncharacterized protein</fullName>
    </submittedName>
</protein>
<reference evidence="2" key="1">
    <citation type="submission" date="2018-10" db="EMBL/GenBank/DDBJ databases">
        <title>Hidden diversity of soil giant viruses.</title>
        <authorList>
            <person name="Schulz F."/>
            <person name="Alteio L."/>
            <person name="Goudeau D."/>
            <person name="Ryan E.M."/>
            <person name="Malmstrom R.R."/>
            <person name="Blanchard J."/>
            <person name="Woyke T."/>
        </authorList>
    </citation>
    <scope>NUCLEOTIDE SEQUENCE</scope>
    <source>
        <strain evidence="2">SMV1</strain>
    </source>
</reference>
<evidence type="ECO:0000256" key="1">
    <source>
        <dbReference type="SAM" id="MobiDB-lite"/>
    </source>
</evidence>